<dbReference type="SMART" id="SM00342">
    <property type="entry name" value="HTH_ARAC"/>
    <property type="match status" value="1"/>
</dbReference>
<dbReference type="PROSITE" id="PS01124">
    <property type="entry name" value="HTH_ARAC_FAMILY_2"/>
    <property type="match status" value="1"/>
</dbReference>
<dbReference type="RefSeq" id="WP_094453187.1">
    <property type="nucleotide sequence ID" value="NZ_NOXU01000016.1"/>
</dbReference>
<evidence type="ECO:0000313" key="6">
    <source>
        <dbReference type="EMBL" id="OYQ37294.1"/>
    </source>
</evidence>
<organism evidence="6 7">
    <name type="scientific">Niveispirillum lacus</name>
    <dbReference type="NCBI Taxonomy" id="1981099"/>
    <lineage>
        <taxon>Bacteria</taxon>
        <taxon>Pseudomonadati</taxon>
        <taxon>Pseudomonadota</taxon>
        <taxon>Alphaproteobacteria</taxon>
        <taxon>Rhodospirillales</taxon>
        <taxon>Azospirillaceae</taxon>
        <taxon>Niveispirillum</taxon>
    </lineage>
</organism>
<dbReference type="GO" id="GO:0003700">
    <property type="term" value="F:DNA-binding transcription factor activity"/>
    <property type="evidence" value="ECO:0007669"/>
    <property type="project" value="InterPro"/>
</dbReference>
<dbReference type="InterPro" id="IPR009057">
    <property type="entry name" value="Homeodomain-like_sf"/>
</dbReference>
<reference evidence="6 7" key="1">
    <citation type="submission" date="2017-07" db="EMBL/GenBank/DDBJ databases">
        <title>Niveispirillum cyanobacteriorum sp. nov., isolated from cyanobacterial aggregates in a eutrophic lake.</title>
        <authorList>
            <person name="Cai H."/>
        </authorList>
    </citation>
    <scope>NUCLEOTIDE SEQUENCE [LARGE SCALE GENOMIC DNA]</scope>
    <source>
        <strain evidence="7">TH1-14</strain>
    </source>
</reference>
<feature type="transmembrane region" description="Helical" evidence="4">
    <location>
        <begin position="136"/>
        <end position="161"/>
    </location>
</feature>
<keyword evidence="3" id="KW-0804">Transcription</keyword>
<feature type="transmembrane region" description="Helical" evidence="4">
    <location>
        <begin position="68"/>
        <end position="90"/>
    </location>
</feature>
<feature type="transmembrane region" description="Helical" evidence="4">
    <location>
        <begin position="39"/>
        <end position="62"/>
    </location>
</feature>
<comment type="caution">
    <text evidence="6">The sequence shown here is derived from an EMBL/GenBank/DDBJ whole genome shotgun (WGS) entry which is preliminary data.</text>
</comment>
<dbReference type="EMBL" id="NOXU01000016">
    <property type="protein sequence ID" value="OYQ37294.1"/>
    <property type="molecule type" value="Genomic_DNA"/>
</dbReference>
<evidence type="ECO:0000256" key="2">
    <source>
        <dbReference type="ARBA" id="ARBA00023125"/>
    </source>
</evidence>
<dbReference type="PANTHER" id="PTHR43280">
    <property type="entry name" value="ARAC-FAMILY TRANSCRIPTIONAL REGULATOR"/>
    <property type="match status" value="1"/>
</dbReference>
<dbReference type="InterPro" id="IPR018062">
    <property type="entry name" value="HTH_AraC-typ_CS"/>
</dbReference>
<dbReference type="PANTHER" id="PTHR43280:SF29">
    <property type="entry name" value="ARAC-FAMILY TRANSCRIPTIONAL REGULATOR"/>
    <property type="match status" value="1"/>
</dbReference>
<dbReference type="SUPFAM" id="SSF46689">
    <property type="entry name" value="Homeodomain-like"/>
    <property type="match status" value="1"/>
</dbReference>
<keyword evidence="4" id="KW-0472">Membrane</keyword>
<dbReference type="GO" id="GO:0043565">
    <property type="term" value="F:sequence-specific DNA binding"/>
    <property type="evidence" value="ECO:0007669"/>
    <property type="project" value="InterPro"/>
</dbReference>
<dbReference type="AlphaFoldDB" id="A0A255Z8R5"/>
<evidence type="ECO:0000256" key="4">
    <source>
        <dbReference type="SAM" id="Phobius"/>
    </source>
</evidence>
<proteinExistence type="predicted"/>
<evidence type="ECO:0000256" key="1">
    <source>
        <dbReference type="ARBA" id="ARBA00023015"/>
    </source>
</evidence>
<feature type="transmembrane region" description="Helical" evidence="4">
    <location>
        <begin position="216"/>
        <end position="234"/>
    </location>
</feature>
<dbReference type="Pfam" id="PF12833">
    <property type="entry name" value="HTH_18"/>
    <property type="match status" value="1"/>
</dbReference>
<dbReference type="Gene3D" id="1.10.10.60">
    <property type="entry name" value="Homeodomain-like"/>
    <property type="match status" value="1"/>
</dbReference>
<feature type="transmembrane region" description="Helical" evidence="4">
    <location>
        <begin position="182"/>
        <end position="210"/>
    </location>
</feature>
<feature type="transmembrane region" description="Helical" evidence="4">
    <location>
        <begin position="102"/>
        <end position="124"/>
    </location>
</feature>
<keyword evidence="2" id="KW-0238">DNA-binding</keyword>
<evidence type="ECO:0000313" key="7">
    <source>
        <dbReference type="Proteomes" id="UP000216998"/>
    </source>
</evidence>
<feature type="transmembrane region" description="Helical" evidence="4">
    <location>
        <begin position="6"/>
        <end position="27"/>
    </location>
</feature>
<dbReference type="Proteomes" id="UP000216998">
    <property type="component" value="Unassembled WGS sequence"/>
</dbReference>
<keyword evidence="4" id="KW-1133">Transmembrane helix</keyword>
<dbReference type="PRINTS" id="PR00032">
    <property type="entry name" value="HTHARAC"/>
</dbReference>
<feature type="domain" description="HTH araC/xylS-type" evidence="5">
    <location>
        <begin position="272"/>
        <end position="380"/>
    </location>
</feature>
<sequence length="381" mass="40554">MQPFQIANAALSLLIAAQVIFMVPLLLARPERRTLSNRWLAALLGLFALNNILDIAGGLSSLGDHPAFIAINIWLVAPMGPLAFCHIVTALPGGRVEAPVRLWLPVLLMALLMVPWLFLSPASLETALSGGGASAWLVLLAGAGALVLLPSLILFLGACLWGAIRRVDAVKAAPNGAGAVHLAWLSLLSRGLLLMWAVLTLSLILTLFGGEQVVELAAGIAYLLATYGLSLLALGRADAFVPPREVGERVMALLTAPVAKYRKSALTETDITRLLAKADYAMQQDGLWRESGLTLPYLARHVGASVNDLSQALNEGRGINFFDFVNGFRVDAVKQALADPALQDRPVLDLALEAGFNSKSAFNAAFKKRTGQTPSAFRARA</sequence>
<dbReference type="PROSITE" id="PS00041">
    <property type="entry name" value="HTH_ARAC_FAMILY_1"/>
    <property type="match status" value="1"/>
</dbReference>
<keyword evidence="1" id="KW-0805">Transcription regulation</keyword>
<evidence type="ECO:0000259" key="5">
    <source>
        <dbReference type="PROSITE" id="PS01124"/>
    </source>
</evidence>
<gene>
    <name evidence="6" type="ORF">CHU95_01925</name>
</gene>
<dbReference type="InterPro" id="IPR020449">
    <property type="entry name" value="Tscrpt_reg_AraC-type_HTH"/>
</dbReference>
<evidence type="ECO:0000256" key="3">
    <source>
        <dbReference type="ARBA" id="ARBA00023163"/>
    </source>
</evidence>
<name>A0A255Z8R5_9PROT</name>
<keyword evidence="7" id="KW-1185">Reference proteome</keyword>
<protein>
    <recommendedName>
        <fullName evidence="5">HTH araC/xylS-type domain-containing protein</fullName>
    </recommendedName>
</protein>
<dbReference type="InterPro" id="IPR018060">
    <property type="entry name" value="HTH_AraC"/>
</dbReference>
<keyword evidence="4" id="KW-0812">Transmembrane</keyword>
<dbReference type="OrthoDB" id="5492415at2"/>
<accession>A0A255Z8R5</accession>